<proteinExistence type="predicted"/>
<evidence type="ECO:0000256" key="1">
    <source>
        <dbReference type="SAM" id="MobiDB-lite"/>
    </source>
</evidence>
<accession>A0ABQ8BW18</accession>
<feature type="region of interest" description="Disordered" evidence="1">
    <location>
        <begin position="222"/>
        <end position="242"/>
    </location>
</feature>
<feature type="region of interest" description="Disordered" evidence="1">
    <location>
        <begin position="91"/>
        <end position="119"/>
    </location>
</feature>
<feature type="compositionally biased region" description="Basic and acidic residues" evidence="1">
    <location>
        <begin position="222"/>
        <end position="236"/>
    </location>
</feature>
<comment type="caution">
    <text evidence="2">The sequence shown here is derived from an EMBL/GenBank/DDBJ whole genome shotgun (WGS) entry which is preliminary data.</text>
</comment>
<dbReference type="Proteomes" id="UP000824890">
    <property type="component" value="Unassembled WGS sequence"/>
</dbReference>
<sequence length="242" mass="27170">MRGQRKRLRVSLVHLSLSQSRSSLSGNSLDERQIVSFGVSHRRRLCRYLSSATSRWVAHIGDLSLGGSPGGDRALSRWLFRNRKFVGSVFRKKTKSSSTKGSSNSGLHGKIRGTSHTPAAMEVRKPIVCGLSARGMIPPPGPQEDSDDEVVEISDEVVEISDEEEADVVELSSDEYKRNMGYFIRVEEAEEDIEPGVRRLLQRMHEEEKKLREEKFKAMKAGIKLEEGESSKVDGTKKKRRS</sequence>
<evidence type="ECO:0000313" key="3">
    <source>
        <dbReference type="Proteomes" id="UP000824890"/>
    </source>
</evidence>
<feature type="compositionally biased region" description="Low complexity" evidence="1">
    <location>
        <begin position="96"/>
        <end position="106"/>
    </location>
</feature>
<name>A0ABQ8BW18_BRANA</name>
<organism evidence="2 3">
    <name type="scientific">Brassica napus</name>
    <name type="common">Rape</name>
    <dbReference type="NCBI Taxonomy" id="3708"/>
    <lineage>
        <taxon>Eukaryota</taxon>
        <taxon>Viridiplantae</taxon>
        <taxon>Streptophyta</taxon>
        <taxon>Embryophyta</taxon>
        <taxon>Tracheophyta</taxon>
        <taxon>Spermatophyta</taxon>
        <taxon>Magnoliopsida</taxon>
        <taxon>eudicotyledons</taxon>
        <taxon>Gunneridae</taxon>
        <taxon>Pentapetalae</taxon>
        <taxon>rosids</taxon>
        <taxon>malvids</taxon>
        <taxon>Brassicales</taxon>
        <taxon>Brassicaceae</taxon>
        <taxon>Brassiceae</taxon>
        <taxon>Brassica</taxon>
    </lineage>
</organism>
<protein>
    <submittedName>
        <fullName evidence="2">Uncharacterized protein</fullName>
    </submittedName>
</protein>
<keyword evidence="3" id="KW-1185">Reference proteome</keyword>
<dbReference type="EMBL" id="JAGKQM010000009">
    <property type="protein sequence ID" value="KAH0908953.1"/>
    <property type="molecule type" value="Genomic_DNA"/>
</dbReference>
<reference evidence="2 3" key="1">
    <citation type="submission" date="2021-05" db="EMBL/GenBank/DDBJ databases">
        <title>Genome Assembly of Synthetic Allotetraploid Brassica napus Reveals Homoeologous Exchanges between Subgenomes.</title>
        <authorList>
            <person name="Davis J.T."/>
        </authorList>
    </citation>
    <scope>NUCLEOTIDE SEQUENCE [LARGE SCALE GENOMIC DNA]</scope>
    <source>
        <strain evidence="3">cv. Da-Ae</strain>
        <tissue evidence="2">Seedling</tissue>
    </source>
</reference>
<evidence type="ECO:0000313" key="2">
    <source>
        <dbReference type="EMBL" id="KAH0908953.1"/>
    </source>
</evidence>
<gene>
    <name evidence="2" type="ORF">HID58_032274</name>
</gene>